<comment type="subcellular location">
    <subcellularLocation>
        <location evidence="1">Nucleus</location>
    </subcellularLocation>
</comment>
<accession>A0ABR2R368</accession>
<gene>
    <name evidence="7" type="ORF">V6N11_074317</name>
</gene>
<feature type="domain" description="UPF3" evidence="6">
    <location>
        <begin position="60"/>
        <end position="183"/>
    </location>
</feature>
<proteinExistence type="inferred from homology"/>
<feature type="compositionally biased region" description="Low complexity" evidence="5">
    <location>
        <begin position="429"/>
        <end position="441"/>
    </location>
</feature>
<dbReference type="InterPro" id="IPR039722">
    <property type="entry name" value="Upf3"/>
</dbReference>
<feature type="region of interest" description="Disordered" evidence="5">
    <location>
        <begin position="188"/>
        <end position="234"/>
    </location>
</feature>
<evidence type="ECO:0000256" key="5">
    <source>
        <dbReference type="SAM" id="MobiDB-lite"/>
    </source>
</evidence>
<evidence type="ECO:0000256" key="1">
    <source>
        <dbReference type="ARBA" id="ARBA00004123"/>
    </source>
</evidence>
<comment type="similarity">
    <text evidence="2">Belongs to the RENT3 family.</text>
</comment>
<evidence type="ECO:0000313" key="8">
    <source>
        <dbReference type="Proteomes" id="UP001396334"/>
    </source>
</evidence>
<dbReference type="Pfam" id="PF03467">
    <property type="entry name" value="Smg4_UPF3"/>
    <property type="match status" value="1"/>
</dbReference>
<comment type="caution">
    <text evidence="7">The sequence shown here is derived from an EMBL/GenBank/DDBJ whole genome shotgun (WGS) entry which is preliminary data.</text>
</comment>
<dbReference type="InterPro" id="IPR035979">
    <property type="entry name" value="RBD_domain_sf"/>
</dbReference>
<dbReference type="InterPro" id="IPR012677">
    <property type="entry name" value="Nucleotide-bd_a/b_plait_sf"/>
</dbReference>
<dbReference type="InterPro" id="IPR005120">
    <property type="entry name" value="UPF3_dom"/>
</dbReference>
<evidence type="ECO:0000256" key="4">
    <source>
        <dbReference type="ARBA" id="ARBA00023242"/>
    </source>
</evidence>
<dbReference type="CDD" id="cd12455">
    <property type="entry name" value="RRM_like_Smg4_UPF3"/>
    <property type="match status" value="1"/>
</dbReference>
<keyword evidence="3" id="KW-0866">Nonsense-mediated mRNA decay</keyword>
<keyword evidence="4" id="KW-0539">Nucleus</keyword>
<feature type="region of interest" description="Disordered" evidence="5">
    <location>
        <begin position="315"/>
        <end position="334"/>
    </location>
</feature>
<protein>
    <recommendedName>
        <fullName evidence="6">UPF3 domain-containing protein</fullName>
    </recommendedName>
</protein>
<dbReference type="PANTHER" id="PTHR13112:SF0">
    <property type="entry name" value="FI21285P1"/>
    <property type="match status" value="1"/>
</dbReference>
<feature type="region of interest" description="Disordered" evidence="5">
    <location>
        <begin position="344"/>
        <end position="380"/>
    </location>
</feature>
<evidence type="ECO:0000256" key="3">
    <source>
        <dbReference type="ARBA" id="ARBA00023161"/>
    </source>
</evidence>
<evidence type="ECO:0000259" key="6">
    <source>
        <dbReference type="Pfam" id="PF03467"/>
    </source>
</evidence>
<name>A0ABR2R368_9ROSI</name>
<dbReference type="Gene3D" id="3.30.70.330">
    <property type="match status" value="1"/>
</dbReference>
<sequence>MAIWVSVTHEGVFGSNQSGSPPLASVHYGAHAYPTSRQCLRCPLQLVFLPSGKDQESASAINQKHQLCSRLYIDFKSPEDVLEFAEFFNGHVFVNEKGTQFKTIVEYAPSQRVPKRCYKNDGREGTIFKDPEYLEFLEFLAKPVENLPSAEIQLERREAERVGAPKDSSIVTPLMDFVRQKRAAKVGSRRSLVNGKLGRRAGGPSSGGPSSASSKRGSEKRRGSTTMYVLRDSLQNASGKDKSTYILVSKRDEQQLSDKPVTSTLSVETEVSEEESGASRITDADKKKGLLLKGKGKGKEILHVAGSMFRQHNFTSPNKTILGSTPNKQNSRREDRMIRGILLNKDSRQSQCSGIQPEQHIQTSNLEERQSPRHSHVKSGLKDARFALDDKVSGNDLHGTEKTERCSRNKDRTDQGFWTLRCSDGSYASDDSLSSSASQSAQIPIDPSEGAYGDTKVDFSNVRSMQGSHKHVSRRIAVANGSSAVSNGKPGKRANVSGYGSHEKQVWKRGLGYIIKSQGSNVDMIVGLVVMVDDGVCNDHWLHNGPIDVSLQPKGDAKVRDWWWILQYLSASDLFIENALFTPAWSWTAQAEETELLLLSWGLDISV</sequence>
<dbReference type="PANTHER" id="PTHR13112">
    <property type="entry name" value="UPF3 REGULATOR OF NONSENSE TRANSCRIPTS-LIKE PROTEIN"/>
    <property type="match status" value="1"/>
</dbReference>
<evidence type="ECO:0000256" key="2">
    <source>
        <dbReference type="ARBA" id="ARBA00005991"/>
    </source>
</evidence>
<feature type="region of interest" description="Disordered" evidence="5">
    <location>
        <begin position="429"/>
        <end position="450"/>
    </location>
</feature>
<organism evidence="7 8">
    <name type="scientific">Hibiscus sabdariffa</name>
    <name type="common">roselle</name>
    <dbReference type="NCBI Taxonomy" id="183260"/>
    <lineage>
        <taxon>Eukaryota</taxon>
        <taxon>Viridiplantae</taxon>
        <taxon>Streptophyta</taxon>
        <taxon>Embryophyta</taxon>
        <taxon>Tracheophyta</taxon>
        <taxon>Spermatophyta</taxon>
        <taxon>Magnoliopsida</taxon>
        <taxon>eudicotyledons</taxon>
        <taxon>Gunneridae</taxon>
        <taxon>Pentapetalae</taxon>
        <taxon>rosids</taxon>
        <taxon>malvids</taxon>
        <taxon>Malvales</taxon>
        <taxon>Malvaceae</taxon>
        <taxon>Malvoideae</taxon>
        <taxon>Hibiscus</taxon>
    </lineage>
</organism>
<feature type="compositionally biased region" description="Polar residues" evidence="5">
    <location>
        <begin position="349"/>
        <end position="365"/>
    </location>
</feature>
<feature type="region of interest" description="Disordered" evidence="5">
    <location>
        <begin position="251"/>
        <end position="280"/>
    </location>
</feature>
<dbReference type="SUPFAM" id="SSF54928">
    <property type="entry name" value="RNA-binding domain, RBD"/>
    <property type="match status" value="1"/>
</dbReference>
<dbReference type="Proteomes" id="UP001396334">
    <property type="component" value="Unassembled WGS sequence"/>
</dbReference>
<reference evidence="7 8" key="1">
    <citation type="journal article" date="2024" name="G3 (Bethesda)">
        <title>Genome assembly of Hibiscus sabdariffa L. provides insights into metabolisms of medicinal natural products.</title>
        <authorList>
            <person name="Kim T."/>
        </authorList>
    </citation>
    <scope>NUCLEOTIDE SEQUENCE [LARGE SCALE GENOMIC DNA]</scope>
    <source>
        <strain evidence="7">TK-2024</strain>
        <tissue evidence="7">Old leaves</tissue>
    </source>
</reference>
<dbReference type="EMBL" id="JBBPBN010000026">
    <property type="protein sequence ID" value="KAK9007392.1"/>
    <property type="molecule type" value="Genomic_DNA"/>
</dbReference>
<feature type="compositionally biased region" description="Polar residues" evidence="5">
    <location>
        <begin position="315"/>
        <end position="329"/>
    </location>
</feature>
<keyword evidence="8" id="KW-1185">Reference proteome</keyword>
<evidence type="ECO:0000313" key="7">
    <source>
        <dbReference type="EMBL" id="KAK9007392.1"/>
    </source>
</evidence>